<feature type="non-terminal residue" evidence="3">
    <location>
        <position position="205"/>
    </location>
</feature>
<evidence type="ECO:0000256" key="1">
    <source>
        <dbReference type="SAM" id="MobiDB-lite"/>
    </source>
</evidence>
<dbReference type="Proteomes" id="UP000663868">
    <property type="component" value="Unassembled WGS sequence"/>
</dbReference>
<dbReference type="AlphaFoldDB" id="A0A820FXS5"/>
<evidence type="ECO:0000313" key="4">
    <source>
        <dbReference type="Proteomes" id="UP000663868"/>
    </source>
</evidence>
<keyword evidence="2" id="KW-1133">Transmembrane helix</keyword>
<evidence type="ECO:0000256" key="2">
    <source>
        <dbReference type="SAM" id="Phobius"/>
    </source>
</evidence>
<keyword evidence="2" id="KW-0472">Membrane</keyword>
<comment type="caution">
    <text evidence="3">The sequence shown here is derived from an EMBL/GenBank/DDBJ whole genome shotgun (WGS) entry which is preliminary data.</text>
</comment>
<keyword evidence="2" id="KW-0812">Transmembrane</keyword>
<feature type="compositionally biased region" description="Polar residues" evidence="1">
    <location>
        <begin position="180"/>
        <end position="205"/>
    </location>
</feature>
<proteinExistence type="predicted"/>
<organism evidence="3 4">
    <name type="scientific">Adineta steineri</name>
    <dbReference type="NCBI Taxonomy" id="433720"/>
    <lineage>
        <taxon>Eukaryota</taxon>
        <taxon>Metazoa</taxon>
        <taxon>Spiralia</taxon>
        <taxon>Gnathifera</taxon>
        <taxon>Rotifera</taxon>
        <taxon>Eurotatoria</taxon>
        <taxon>Bdelloidea</taxon>
        <taxon>Adinetida</taxon>
        <taxon>Adinetidae</taxon>
        <taxon>Adineta</taxon>
    </lineage>
</organism>
<feature type="transmembrane region" description="Helical" evidence="2">
    <location>
        <begin position="73"/>
        <end position="95"/>
    </location>
</feature>
<name>A0A820FXS5_9BILA</name>
<gene>
    <name evidence="3" type="ORF">KXQ929_LOCUS43726</name>
</gene>
<reference evidence="3" key="1">
    <citation type="submission" date="2021-02" db="EMBL/GenBank/DDBJ databases">
        <authorList>
            <person name="Nowell W R."/>
        </authorList>
    </citation>
    <scope>NUCLEOTIDE SEQUENCE</scope>
</reference>
<accession>A0A820FXS5</accession>
<evidence type="ECO:0000313" key="3">
    <source>
        <dbReference type="EMBL" id="CAF4268072.1"/>
    </source>
</evidence>
<sequence length="205" mass="23167">MNIWIYAILYFLPSIKSIEYHDETTTEKSITKTVTDSIIIMKLTQSFRITTALALSETGSLLTSSDNDVSFSYLDLALGLGLAIPLLLLFTGLIICGCCCQKYQFLSCCTSKFYRYFESRKKTTQNHTESTEKFTNKSTSHKDLSFTNDLKDTEDLKFTNELDNNQVDKVANDKNDLELANNSENNTNLIVTSEPNDNKNLTTTN</sequence>
<protein>
    <submittedName>
        <fullName evidence="3">Uncharacterized protein</fullName>
    </submittedName>
</protein>
<dbReference type="EMBL" id="CAJOBB010011889">
    <property type="protein sequence ID" value="CAF4268072.1"/>
    <property type="molecule type" value="Genomic_DNA"/>
</dbReference>
<feature type="region of interest" description="Disordered" evidence="1">
    <location>
        <begin position="174"/>
        <end position="205"/>
    </location>
</feature>